<name>A0A147HTX8_9SPHN</name>
<feature type="transmembrane region" description="Helical" evidence="6">
    <location>
        <begin position="155"/>
        <end position="179"/>
    </location>
</feature>
<comment type="caution">
    <text evidence="7">The sequence shown here is derived from an EMBL/GenBank/DDBJ whole genome shotgun (WGS) entry which is preliminary data.</text>
</comment>
<evidence type="ECO:0000313" key="7">
    <source>
        <dbReference type="EMBL" id="KTT68289.1"/>
    </source>
</evidence>
<keyword evidence="5 6" id="KW-0472">Membrane</keyword>
<dbReference type="Pfam" id="PF03706">
    <property type="entry name" value="LPG_synthase_TM"/>
    <property type="match status" value="1"/>
</dbReference>
<feature type="transmembrane region" description="Helical" evidence="6">
    <location>
        <begin position="47"/>
        <end position="70"/>
    </location>
</feature>
<dbReference type="GO" id="GO:0005886">
    <property type="term" value="C:plasma membrane"/>
    <property type="evidence" value="ECO:0007669"/>
    <property type="project" value="UniProtKB-SubCell"/>
</dbReference>
<proteinExistence type="predicted"/>
<dbReference type="PATRIC" id="fig|33051.3.peg.344"/>
<dbReference type="PANTHER" id="PTHR39087">
    <property type="entry name" value="UPF0104 MEMBRANE PROTEIN MJ1595"/>
    <property type="match status" value="1"/>
</dbReference>
<dbReference type="AlphaFoldDB" id="A0A147HTX8"/>
<dbReference type="EMBL" id="LDTD01000115">
    <property type="protein sequence ID" value="KTT68289.1"/>
    <property type="molecule type" value="Genomic_DNA"/>
</dbReference>
<protein>
    <recommendedName>
        <fullName evidence="9">Lysylphosphatidylglycerol synthetase</fullName>
    </recommendedName>
</protein>
<evidence type="ECO:0000256" key="4">
    <source>
        <dbReference type="ARBA" id="ARBA00022989"/>
    </source>
</evidence>
<evidence type="ECO:0000256" key="5">
    <source>
        <dbReference type="ARBA" id="ARBA00023136"/>
    </source>
</evidence>
<evidence type="ECO:0000256" key="1">
    <source>
        <dbReference type="ARBA" id="ARBA00004651"/>
    </source>
</evidence>
<keyword evidence="3 6" id="KW-0812">Transmembrane</keyword>
<accession>A0A147HTX8</accession>
<evidence type="ECO:0000256" key="3">
    <source>
        <dbReference type="ARBA" id="ARBA00022692"/>
    </source>
</evidence>
<gene>
    <name evidence="7" type="ORF">NS319_14660</name>
</gene>
<feature type="transmembrane region" description="Helical" evidence="6">
    <location>
        <begin position="251"/>
        <end position="272"/>
    </location>
</feature>
<organism evidence="7 8">
    <name type="scientific">Sphingomonas sanguinis</name>
    <dbReference type="NCBI Taxonomy" id="33051"/>
    <lineage>
        <taxon>Bacteria</taxon>
        <taxon>Pseudomonadati</taxon>
        <taxon>Pseudomonadota</taxon>
        <taxon>Alphaproteobacteria</taxon>
        <taxon>Sphingomonadales</taxon>
        <taxon>Sphingomonadaceae</taxon>
        <taxon>Sphingomonas</taxon>
    </lineage>
</organism>
<feature type="transmembrane region" description="Helical" evidence="6">
    <location>
        <begin position="191"/>
        <end position="211"/>
    </location>
</feature>
<dbReference type="InterPro" id="IPR022791">
    <property type="entry name" value="L-PG_synthase/AglD"/>
</dbReference>
<feature type="transmembrane region" description="Helical" evidence="6">
    <location>
        <begin position="223"/>
        <end position="244"/>
    </location>
</feature>
<keyword evidence="4 6" id="KW-1133">Transmembrane helix</keyword>
<comment type="subcellular location">
    <subcellularLocation>
        <location evidence="1">Cell membrane</location>
        <topology evidence="1">Multi-pass membrane protein</topology>
    </subcellularLocation>
</comment>
<dbReference type="RefSeq" id="WP_058734256.1">
    <property type="nucleotide sequence ID" value="NZ_LDTD01000115.1"/>
</dbReference>
<keyword evidence="2" id="KW-1003">Cell membrane</keyword>
<evidence type="ECO:0000256" key="6">
    <source>
        <dbReference type="SAM" id="Phobius"/>
    </source>
</evidence>
<feature type="transmembrane region" description="Helical" evidence="6">
    <location>
        <begin position="292"/>
        <end position="316"/>
    </location>
</feature>
<sequence length="339" mass="35593">MTSLRRSLLRHTGWILGLAAIALVVAAVVRIGDLDAFAAMLRSARPGWLFAALVLQAATYLCVATGWKIVLSAAGTPKPITRLFPIAIGKLFADQVVPVAGMGGNMFVVDRLTGLGVKRGTAVAALLVSMTGFYAAYSICALAMLAILWDKGLASLWIGAFVLLFLVVALAIPALAVWIRWRGRRPLSPMLARFAVVRNLMLIVGEAPGSLLADRSLISRAAAVNALVFLADSASLMACFLALGQDVSFSTAFVAVMAASMVATLGPIPLGLGTFEAGSTGMLSLMGVPLEAALAATLLLRVFTLWLPLLPGFMLIRAALRTKAAMISQKVEAAGHRHA</sequence>
<reference evidence="7 8" key="1">
    <citation type="journal article" date="2016" name="Front. Microbiol.">
        <title>Genomic Resource of Rice Seed Associated Bacteria.</title>
        <authorList>
            <person name="Midha S."/>
            <person name="Bansal K."/>
            <person name="Sharma S."/>
            <person name="Kumar N."/>
            <person name="Patil P.P."/>
            <person name="Chaudhry V."/>
            <person name="Patil P.B."/>
        </authorList>
    </citation>
    <scope>NUCLEOTIDE SEQUENCE [LARGE SCALE GENOMIC DNA]</scope>
    <source>
        <strain evidence="7 8">NS319</strain>
    </source>
</reference>
<feature type="transmembrane region" description="Helical" evidence="6">
    <location>
        <begin position="121"/>
        <end position="149"/>
    </location>
</feature>
<dbReference type="PANTHER" id="PTHR39087:SF2">
    <property type="entry name" value="UPF0104 MEMBRANE PROTEIN MJ1595"/>
    <property type="match status" value="1"/>
</dbReference>
<evidence type="ECO:0000313" key="8">
    <source>
        <dbReference type="Proteomes" id="UP000072867"/>
    </source>
</evidence>
<evidence type="ECO:0008006" key="9">
    <source>
        <dbReference type="Google" id="ProtNLM"/>
    </source>
</evidence>
<dbReference type="NCBIfam" id="TIGR00374">
    <property type="entry name" value="flippase-like domain"/>
    <property type="match status" value="1"/>
</dbReference>
<dbReference type="Proteomes" id="UP000072867">
    <property type="component" value="Unassembled WGS sequence"/>
</dbReference>
<feature type="transmembrane region" description="Helical" evidence="6">
    <location>
        <begin position="12"/>
        <end position="32"/>
    </location>
</feature>
<evidence type="ECO:0000256" key="2">
    <source>
        <dbReference type="ARBA" id="ARBA00022475"/>
    </source>
</evidence>